<accession>A0ABW1DA72</accession>
<evidence type="ECO:0000313" key="4">
    <source>
        <dbReference type="EMBL" id="MFC5834068.1"/>
    </source>
</evidence>
<feature type="DNA-binding region" description="H-T-H motif" evidence="2">
    <location>
        <begin position="29"/>
        <end position="48"/>
    </location>
</feature>
<sequence>MRRSATETKAGILAAARERFAADGYDRATIRAIAADAGIDPAMVMRYFGNKERLFAAASEFDLRLPDVRDLPRGEIAATLVRHFLNRWESGESLRILLRTGITNESAAERLRSIFAEQLVPAVAALSPDPERDPEQAPERAPTRAGLVSAHLLGIALCRYVLKFPPLTAMSREEVVAAIAPAVHGILGLDSAGNHESHP</sequence>
<dbReference type="InterPro" id="IPR001647">
    <property type="entry name" value="HTH_TetR"/>
</dbReference>
<name>A0ABW1DA72_9ACTN</name>
<dbReference type="InterPro" id="IPR041678">
    <property type="entry name" value="TetR_C_16"/>
</dbReference>
<feature type="domain" description="HTH tetR-type" evidence="3">
    <location>
        <begin position="6"/>
        <end position="66"/>
    </location>
</feature>
<dbReference type="PANTHER" id="PTHR30055">
    <property type="entry name" value="HTH-TYPE TRANSCRIPTIONAL REGULATOR RUTR"/>
    <property type="match status" value="1"/>
</dbReference>
<dbReference type="SUPFAM" id="SSF46689">
    <property type="entry name" value="Homeodomain-like"/>
    <property type="match status" value="1"/>
</dbReference>
<dbReference type="PRINTS" id="PR00455">
    <property type="entry name" value="HTHTETR"/>
</dbReference>
<dbReference type="PROSITE" id="PS50977">
    <property type="entry name" value="HTH_TETR_2"/>
    <property type="match status" value="1"/>
</dbReference>
<protein>
    <submittedName>
        <fullName evidence="4">TetR family transcriptional regulator</fullName>
    </submittedName>
</protein>
<dbReference type="Gene3D" id="1.10.357.10">
    <property type="entry name" value="Tetracycline Repressor, domain 2"/>
    <property type="match status" value="1"/>
</dbReference>
<dbReference type="Pfam" id="PF00440">
    <property type="entry name" value="TetR_N"/>
    <property type="match status" value="1"/>
</dbReference>
<dbReference type="PANTHER" id="PTHR30055:SF235">
    <property type="entry name" value="TRANSCRIPTIONAL REGULATORY PROTEIN"/>
    <property type="match status" value="1"/>
</dbReference>
<dbReference type="Gene3D" id="1.10.10.60">
    <property type="entry name" value="Homeodomain-like"/>
    <property type="match status" value="1"/>
</dbReference>
<keyword evidence="5" id="KW-1185">Reference proteome</keyword>
<dbReference type="RefSeq" id="WP_379523485.1">
    <property type="nucleotide sequence ID" value="NZ_JBHSPA010000108.1"/>
</dbReference>
<dbReference type="Proteomes" id="UP001596058">
    <property type="component" value="Unassembled WGS sequence"/>
</dbReference>
<dbReference type="InterPro" id="IPR050109">
    <property type="entry name" value="HTH-type_TetR-like_transc_reg"/>
</dbReference>
<dbReference type="InterPro" id="IPR009057">
    <property type="entry name" value="Homeodomain-like_sf"/>
</dbReference>
<dbReference type="EMBL" id="JBHSPA010000108">
    <property type="protein sequence ID" value="MFC5834068.1"/>
    <property type="molecule type" value="Genomic_DNA"/>
</dbReference>
<evidence type="ECO:0000256" key="1">
    <source>
        <dbReference type="ARBA" id="ARBA00023125"/>
    </source>
</evidence>
<dbReference type="SUPFAM" id="SSF48498">
    <property type="entry name" value="Tetracyclin repressor-like, C-terminal domain"/>
    <property type="match status" value="1"/>
</dbReference>
<evidence type="ECO:0000259" key="3">
    <source>
        <dbReference type="PROSITE" id="PS50977"/>
    </source>
</evidence>
<evidence type="ECO:0000256" key="2">
    <source>
        <dbReference type="PROSITE-ProRule" id="PRU00335"/>
    </source>
</evidence>
<comment type="caution">
    <text evidence="4">The sequence shown here is derived from an EMBL/GenBank/DDBJ whole genome shotgun (WGS) entry which is preliminary data.</text>
</comment>
<keyword evidence="1 2" id="KW-0238">DNA-binding</keyword>
<evidence type="ECO:0000313" key="5">
    <source>
        <dbReference type="Proteomes" id="UP001596058"/>
    </source>
</evidence>
<gene>
    <name evidence="4" type="ORF">ACFPZ3_60350</name>
</gene>
<reference evidence="5" key="1">
    <citation type="journal article" date="2019" name="Int. J. Syst. Evol. Microbiol.">
        <title>The Global Catalogue of Microorganisms (GCM) 10K type strain sequencing project: providing services to taxonomists for standard genome sequencing and annotation.</title>
        <authorList>
            <consortium name="The Broad Institute Genomics Platform"/>
            <consortium name="The Broad Institute Genome Sequencing Center for Infectious Disease"/>
            <person name="Wu L."/>
            <person name="Ma J."/>
        </authorList>
    </citation>
    <scope>NUCLEOTIDE SEQUENCE [LARGE SCALE GENOMIC DNA]</scope>
    <source>
        <strain evidence="5">CCUG 53903</strain>
    </source>
</reference>
<organism evidence="4 5">
    <name type="scientific">Nonomuraea insulae</name>
    <dbReference type="NCBI Taxonomy" id="1616787"/>
    <lineage>
        <taxon>Bacteria</taxon>
        <taxon>Bacillati</taxon>
        <taxon>Actinomycetota</taxon>
        <taxon>Actinomycetes</taxon>
        <taxon>Streptosporangiales</taxon>
        <taxon>Streptosporangiaceae</taxon>
        <taxon>Nonomuraea</taxon>
    </lineage>
</organism>
<dbReference type="InterPro" id="IPR036271">
    <property type="entry name" value="Tet_transcr_reg_TetR-rel_C_sf"/>
</dbReference>
<dbReference type="Pfam" id="PF17920">
    <property type="entry name" value="TetR_C_16"/>
    <property type="match status" value="1"/>
</dbReference>
<proteinExistence type="predicted"/>